<feature type="transmembrane region" description="Helical" evidence="1">
    <location>
        <begin position="213"/>
        <end position="239"/>
    </location>
</feature>
<keyword evidence="3" id="KW-1185">Reference proteome</keyword>
<dbReference type="OrthoDB" id="194289at2759"/>
<name>A0A2G8KB23_STIJA</name>
<feature type="transmembrane region" description="Helical" evidence="1">
    <location>
        <begin position="131"/>
        <end position="156"/>
    </location>
</feature>
<keyword evidence="1 2" id="KW-0812">Transmembrane</keyword>
<evidence type="ECO:0000313" key="2">
    <source>
        <dbReference type="EMBL" id="PIK45204.1"/>
    </source>
</evidence>
<dbReference type="Pfam" id="PF11911">
    <property type="entry name" value="DUF3429"/>
    <property type="match status" value="1"/>
</dbReference>
<feature type="transmembrane region" description="Helical" evidence="1">
    <location>
        <begin position="104"/>
        <end position="124"/>
    </location>
</feature>
<dbReference type="InterPro" id="IPR021836">
    <property type="entry name" value="DUF3429"/>
</dbReference>
<keyword evidence="1" id="KW-0472">Membrane</keyword>
<dbReference type="PANTHER" id="PTHR15887">
    <property type="entry name" value="TRANSMEMBRANE PROTEIN 69"/>
    <property type="match status" value="1"/>
</dbReference>
<dbReference type="EMBL" id="MRZV01000727">
    <property type="protein sequence ID" value="PIK45204.1"/>
    <property type="molecule type" value="Genomic_DNA"/>
</dbReference>
<keyword evidence="1" id="KW-1133">Transmembrane helix</keyword>
<dbReference type="AlphaFoldDB" id="A0A2G8KB23"/>
<gene>
    <name evidence="2" type="ORF">BSL78_17927</name>
</gene>
<proteinExistence type="predicted"/>
<dbReference type="STRING" id="307972.A0A2G8KB23"/>
<evidence type="ECO:0000313" key="3">
    <source>
        <dbReference type="Proteomes" id="UP000230750"/>
    </source>
</evidence>
<organism evidence="2 3">
    <name type="scientific">Stichopus japonicus</name>
    <name type="common">Sea cucumber</name>
    <dbReference type="NCBI Taxonomy" id="307972"/>
    <lineage>
        <taxon>Eukaryota</taxon>
        <taxon>Metazoa</taxon>
        <taxon>Echinodermata</taxon>
        <taxon>Eleutherozoa</taxon>
        <taxon>Echinozoa</taxon>
        <taxon>Holothuroidea</taxon>
        <taxon>Aspidochirotacea</taxon>
        <taxon>Aspidochirotida</taxon>
        <taxon>Stichopodidae</taxon>
        <taxon>Apostichopus</taxon>
    </lineage>
</organism>
<feature type="transmembrane region" description="Helical" evidence="1">
    <location>
        <begin position="176"/>
        <end position="201"/>
    </location>
</feature>
<dbReference type="Proteomes" id="UP000230750">
    <property type="component" value="Unassembled WGS sequence"/>
</dbReference>
<comment type="caution">
    <text evidence="2">The sequence shown here is derived from an EMBL/GenBank/DDBJ whole genome shotgun (WGS) entry which is preliminary data.</text>
</comment>
<dbReference type="PANTHER" id="PTHR15887:SF1">
    <property type="entry name" value="TRANSMEMBRANE PROTEIN 69"/>
    <property type="match status" value="1"/>
</dbReference>
<protein>
    <submittedName>
        <fullName evidence="2">Putative transmembrane protein</fullName>
    </submittedName>
</protein>
<sequence>MFLQVLIRRSHAVFQKLSPCASFGKPIHTGLFPSPKFKVTNAWILHNTQMKQCTTTCLSTRIVEQCYPTMQYQCFRRASNDGSQKKQSRIKAFHARLQEAPAPALYLGFAGLIPFVVPALFCLGSLSYSPLLAIMQVTYGATILSFLGGIHWGYSLDNKASPSNWRNLGYSVTPPLIAWVGLLMTPEFGTLMLMAGLTFAWRSDMKVKTAPSWFRALRICLSVGAIVSLGLTYTLGLIYPPPDTSTTYNWVKLMKIVKIILED</sequence>
<accession>A0A2G8KB23</accession>
<reference evidence="2 3" key="1">
    <citation type="journal article" date="2017" name="PLoS Biol.">
        <title>The sea cucumber genome provides insights into morphological evolution and visceral regeneration.</title>
        <authorList>
            <person name="Zhang X."/>
            <person name="Sun L."/>
            <person name="Yuan J."/>
            <person name="Sun Y."/>
            <person name="Gao Y."/>
            <person name="Zhang L."/>
            <person name="Li S."/>
            <person name="Dai H."/>
            <person name="Hamel J.F."/>
            <person name="Liu C."/>
            <person name="Yu Y."/>
            <person name="Liu S."/>
            <person name="Lin W."/>
            <person name="Guo K."/>
            <person name="Jin S."/>
            <person name="Xu P."/>
            <person name="Storey K.B."/>
            <person name="Huan P."/>
            <person name="Zhang T."/>
            <person name="Zhou Y."/>
            <person name="Zhang J."/>
            <person name="Lin C."/>
            <person name="Li X."/>
            <person name="Xing L."/>
            <person name="Huo D."/>
            <person name="Sun M."/>
            <person name="Wang L."/>
            <person name="Mercier A."/>
            <person name="Li F."/>
            <person name="Yang H."/>
            <person name="Xiang J."/>
        </authorList>
    </citation>
    <scope>NUCLEOTIDE SEQUENCE [LARGE SCALE GENOMIC DNA]</scope>
    <source>
        <strain evidence="2">Shaxun</strain>
        <tissue evidence="2">Muscle</tissue>
    </source>
</reference>
<evidence type="ECO:0000256" key="1">
    <source>
        <dbReference type="SAM" id="Phobius"/>
    </source>
</evidence>